<keyword evidence="5 7" id="KW-0472">Membrane</keyword>
<dbReference type="InterPro" id="IPR050250">
    <property type="entry name" value="Macrolide_Exporter_MacB"/>
</dbReference>
<evidence type="ECO:0000313" key="11">
    <source>
        <dbReference type="Proteomes" id="UP001499909"/>
    </source>
</evidence>
<evidence type="ECO:0008006" key="12">
    <source>
        <dbReference type="Google" id="ProtNLM"/>
    </source>
</evidence>
<evidence type="ECO:0000256" key="7">
    <source>
        <dbReference type="SAM" id="Phobius"/>
    </source>
</evidence>
<evidence type="ECO:0000256" key="5">
    <source>
        <dbReference type="ARBA" id="ARBA00023136"/>
    </source>
</evidence>
<evidence type="ECO:0000313" key="10">
    <source>
        <dbReference type="EMBL" id="GAA3918797.1"/>
    </source>
</evidence>
<dbReference type="EMBL" id="BAABDH010000003">
    <property type="protein sequence ID" value="GAA3918797.1"/>
    <property type="molecule type" value="Genomic_DNA"/>
</dbReference>
<evidence type="ECO:0000256" key="1">
    <source>
        <dbReference type="ARBA" id="ARBA00004651"/>
    </source>
</evidence>
<sequence length="396" mass="43796">MLRHLFTLIWNRKRANALLITEIFFAFVVLFVLGSLLLDNYRKYTAPLGFAYEHVWMVDLDPNGQPVSKQDANFTRLIQHLRAMPGVRNVERTRSNTPFSFSDSQVDLTVDGKEVGSDSYYVGDEMDKVLDLRLAEGRWFDRRDEVATHQPVVITPETRQALFANGPALGKLIRTKDDELQVVGVLATPFRSRGEFQEIAPALFHRSEALVSPKDSVNFDQPKLLIRVQPTATAELEQRLAKEVAATTGGWKTTVTTLTEERAIRMKFALAPMGMMVLVCGFLIINVALGLFGVLWYNISQRRAEIGLRRAVGASAGIISAQFLGEVLVVTTFGLVLGLLVAAQFPLLGVMNIKPAVYLAGMGVASVLVYMLTALCALYPSRLAAGIRPAVALRED</sequence>
<protein>
    <recommendedName>
        <fullName evidence="12">FtsX-like permease family protein</fullName>
    </recommendedName>
</protein>
<feature type="transmembrane region" description="Helical" evidence="7">
    <location>
        <begin position="357"/>
        <end position="379"/>
    </location>
</feature>
<dbReference type="InterPro" id="IPR003838">
    <property type="entry name" value="ABC3_permease_C"/>
</dbReference>
<evidence type="ECO:0000259" key="9">
    <source>
        <dbReference type="Pfam" id="PF12704"/>
    </source>
</evidence>
<evidence type="ECO:0000256" key="3">
    <source>
        <dbReference type="ARBA" id="ARBA00022692"/>
    </source>
</evidence>
<comment type="similarity">
    <text evidence="6">Belongs to the ABC-4 integral membrane protein family.</text>
</comment>
<dbReference type="PANTHER" id="PTHR30572">
    <property type="entry name" value="MEMBRANE COMPONENT OF TRANSPORTER-RELATED"/>
    <property type="match status" value="1"/>
</dbReference>
<dbReference type="Pfam" id="PF12704">
    <property type="entry name" value="MacB_PCD"/>
    <property type="match status" value="1"/>
</dbReference>
<dbReference type="Proteomes" id="UP001499909">
    <property type="component" value="Unassembled WGS sequence"/>
</dbReference>
<feature type="domain" description="MacB-like periplasmic core" evidence="9">
    <location>
        <begin position="28"/>
        <end position="240"/>
    </location>
</feature>
<keyword evidence="11" id="KW-1185">Reference proteome</keyword>
<feature type="transmembrane region" description="Helical" evidence="7">
    <location>
        <begin position="16"/>
        <end position="38"/>
    </location>
</feature>
<proteinExistence type="inferred from homology"/>
<dbReference type="InterPro" id="IPR025857">
    <property type="entry name" value="MacB_PCD"/>
</dbReference>
<keyword evidence="2" id="KW-1003">Cell membrane</keyword>
<feature type="domain" description="ABC3 transporter permease C-terminal" evidence="8">
    <location>
        <begin position="280"/>
        <end position="387"/>
    </location>
</feature>
<feature type="transmembrane region" description="Helical" evidence="7">
    <location>
        <begin position="318"/>
        <end position="345"/>
    </location>
</feature>
<keyword evidence="4 7" id="KW-1133">Transmembrane helix</keyword>
<comment type="caution">
    <text evidence="10">The sequence shown here is derived from an EMBL/GenBank/DDBJ whole genome shotgun (WGS) entry which is preliminary data.</text>
</comment>
<accession>A0ABP7ME21</accession>
<dbReference type="Pfam" id="PF02687">
    <property type="entry name" value="FtsX"/>
    <property type="match status" value="1"/>
</dbReference>
<feature type="transmembrane region" description="Helical" evidence="7">
    <location>
        <begin position="273"/>
        <end position="297"/>
    </location>
</feature>
<reference evidence="11" key="1">
    <citation type="journal article" date="2019" name="Int. J. Syst. Evol. Microbiol.">
        <title>The Global Catalogue of Microorganisms (GCM) 10K type strain sequencing project: providing services to taxonomists for standard genome sequencing and annotation.</title>
        <authorList>
            <consortium name="The Broad Institute Genomics Platform"/>
            <consortium name="The Broad Institute Genome Sequencing Center for Infectious Disease"/>
            <person name="Wu L."/>
            <person name="Ma J."/>
        </authorList>
    </citation>
    <scope>NUCLEOTIDE SEQUENCE [LARGE SCALE GENOMIC DNA]</scope>
    <source>
        <strain evidence="11">JCM 17214</strain>
    </source>
</reference>
<evidence type="ECO:0000256" key="2">
    <source>
        <dbReference type="ARBA" id="ARBA00022475"/>
    </source>
</evidence>
<comment type="subcellular location">
    <subcellularLocation>
        <location evidence="1">Cell membrane</location>
        <topology evidence="1">Multi-pass membrane protein</topology>
    </subcellularLocation>
</comment>
<dbReference type="RefSeq" id="WP_345108693.1">
    <property type="nucleotide sequence ID" value="NZ_BAABDH010000003.1"/>
</dbReference>
<evidence type="ECO:0000256" key="6">
    <source>
        <dbReference type="ARBA" id="ARBA00038076"/>
    </source>
</evidence>
<evidence type="ECO:0000256" key="4">
    <source>
        <dbReference type="ARBA" id="ARBA00022989"/>
    </source>
</evidence>
<dbReference type="PANTHER" id="PTHR30572:SF4">
    <property type="entry name" value="ABC TRANSPORTER PERMEASE YTRF"/>
    <property type="match status" value="1"/>
</dbReference>
<keyword evidence="3 7" id="KW-0812">Transmembrane</keyword>
<name>A0ABP7ME21_9BACT</name>
<evidence type="ECO:0000259" key="8">
    <source>
        <dbReference type="Pfam" id="PF02687"/>
    </source>
</evidence>
<gene>
    <name evidence="10" type="ORF">GCM10022406_01710</name>
</gene>
<organism evidence="10 11">
    <name type="scientific">Hymenobacter algoricola</name>
    <dbReference type="NCBI Taxonomy" id="486267"/>
    <lineage>
        <taxon>Bacteria</taxon>
        <taxon>Pseudomonadati</taxon>
        <taxon>Bacteroidota</taxon>
        <taxon>Cytophagia</taxon>
        <taxon>Cytophagales</taxon>
        <taxon>Hymenobacteraceae</taxon>
        <taxon>Hymenobacter</taxon>
    </lineage>
</organism>